<evidence type="ECO:0000256" key="2">
    <source>
        <dbReference type="SAM" id="Coils"/>
    </source>
</evidence>
<dbReference type="Proteomes" id="UP000264820">
    <property type="component" value="Unplaced"/>
</dbReference>
<reference evidence="3" key="2">
    <citation type="submission" date="2025-09" db="UniProtKB">
        <authorList>
            <consortium name="Ensembl"/>
        </authorList>
    </citation>
    <scope>IDENTIFICATION</scope>
</reference>
<accession>A0A3Q2ZIM1</accession>
<evidence type="ECO:0008006" key="5">
    <source>
        <dbReference type="Google" id="ProtNLM"/>
    </source>
</evidence>
<feature type="coiled-coil region" evidence="2">
    <location>
        <begin position="172"/>
        <end position="203"/>
    </location>
</feature>
<dbReference type="OMA" id="LYCHETQ"/>
<evidence type="ECO:0000313" key="3">
    <source>
        <dbReference type="Ensembl" id="ENSHCOP00000026228.1"/>
    </source>
</evidence>
<evidence type="ECO:0000313" key="4">
    <source>
        <dbReference type="Proteomes" id="UP000264820"/>
    </source>
</evidence>
<organism evidence="3 4">
    <name type="scientific">Hippocampus comes</name>
    <name type="common">Tiger tail seahorse</name>
    <dbReference type="NCBI Taxonomy" id="109280"/>
    <lineage>
        <taxon>Eukaryota</taxon>
        <taxon>Metazoa</taxon>
        <taxon>Chordata</taxon>
        <taxon>Craniata</taxon>
        <taxon>Vertebrata</taxon>
        <taxon>Euteleostomi</taxon>
        <taxon>Actinopterygii</taxon>
        <taxon>Neopterygii</taxon>
        <taxon>Teleostei</taxon>
        <taxon>Neoteleostei</taxon>
        <taxon>Acanthomorphata</taxon>
        <taxon>Syngnathiaria</taxon>
        <taxon>Syngnathiformes</taxon>
        <taxon>Syngnathoidei</taxon>
        <taxon>Syngnathidae</taxon>
        <taxon>Hippocampus</taxon>
    </lineage>
</organism>
<dbReference type="GeneTree" id="ENSGT00940000153988"/>
<protein>
    <recommendedName>
        <fullName evidence="5">Coiled-coil domain containing 148</fullName>
    </recommendedName>
</protein>
<keyword evidence="1 2" id="KW-0175">Coiled coil</keyword>
<keyword evidence="4" id="KW-1185">Reference proteome</keyword>
<dbReference type="PANTHER" id="PTHR21549:SF1">
    <property type="entry name" value="COILED-COIL DOMAIN-CONTAINING PROTEIN 148"/>
    <property type="match status" value="1"/>
</dbReference>
<dbReference type="AlphaFoldDB" id="A0A3Q2ZIM1"/>
<sequence length="380" mass="44167">MNAIAHAEISSNLGYLGGRQHSRRSFGLGLPLPGTEGVTDPGLPLIVRHQPHSPAMSSRSPEKNRQVGPDIFLYYIFAMCVCVCGNHWNCIQVFVFGQCFRYCGWCPDDHFRFHFTLSQYTQDVPNYRALCLHMLQRVFPEKVKHDLMEHERALARQRFTQTQIKVLTQQWQQDQEELLAKALAVLQEARDAYQEELELQRDRQHQQDICFRLREKCVRVRACDCSTVADGRGGHSRVLMSSPSALSPRVRFRAEMLQRRQEAREACELERQREEAERHNRLEALRNQVAVVAESDAERMMGCTQSWRNRNLTVREFDIQRPLFGLHTYTDAQIVADPRLRVEQALREAGLHHTQYAQEVLAHIKPPKPPRRDTKSELQF</sequence>
<reference evidence="3" key="1">
    <citation type="submission" date="2025-08" db="UniProtKB">
        <authorList>
            <consortium name="Ensembl"/>
        </authorList>
    </citation>
    <scope>IDENTIFICATION</scope>
</reference>
<dbReference type="Ensembl" id="ENSHCOT00000021165.1">
    <property type="protein sequence ID" value="ENSHCOP00000026228.1"/>
    <property type="gene ID" value="ENSHCOG00000016975.1"/>
</dbReference>
<proteinExistence type="predicted"/>
<dbReference type="InterPro" id="IPR039902">
    <property type="entry name" value="CCDC148/CCDC112"/>
</dbReference>
<name>A0A3Q2ZIM1_HIPCM</name>
<dbReference type="PANTHER" id="PTHR21549">
    <property type="entry name" value="MUTATED IN BLADDER CANCER 1"/>
    <property type="match status" value="1"/>
</dbReference>
<evidence type="ECO:0000256" key="1">
    <source>
        <dbReference type="ARBA" id="ARBA00023054"/>
    </source>
</evidence>